<proteinExistence type="predicted"/>
<evidence type="ECO:0000313" key="1">
    <source>
        <dbReference type="EMBL" id="CDL84140.1"/>
    </source>
</evidence>
<dbReference type="STRING" id="1427518.XSR1_40169"/>
<reference evidence="1" key="1">
    <citation type="submission" date="2013-11" db="EMBL/GenBank/DDBJ databases">
        <title>Draft genome sequence and annotation of the entomopathogenic bacteria, Xenorhabdus cabanillasi strain JM26 and Xenorhabdus szentirmai strain DSM 16338.</title>
        <authorList>
            <person name="Gualtieri M."/>
            <person name="Ogier J.C."/>
            <person name="Pages S."/>
            <person name="Givaudan A."/>
            <person name="Gaudriault S."/>
        </authorList>
    </citation>
    <scope>NUCLEOTIDE SEQUENCE [LARGE SCALE GENOMIC DNA]</scope>
    <source>
        <strain evidence="1">DSM 16338</strain>
    </source>
</reference>
<evidence type="ECO:0000313" key="2">
    <source>
        <dbReference type="Proteomes" id="UP000019202"/>
    </source>
</evidence>
<dbReference type="AlphaFoldDB" id="W1J3V7"/>
<dbReference type="EMBL" id="CBXF010000099">
    <property type="protein sequence ID" value="CDL84140.1"/>
    <property type="molecule type" value="Genomic_DNA"/>
</dbReference>
<protein>
    <submittedName>
        <fullName evidence="1">Uncharacterized protein</fullName>
    </submittedName>
</protein>
<keyword evidence="2" id="KW-1185">Reference proteome</keyword>
<gene>
    <name evidence="1" type="ORF">XSR1_40169</name>
</gene>
<accession>W1J3V7</accession>
<dbReference type="Proteomes" id="UP000019202">
    <property type="component" value="Unassembled WGS sequence"/>
</dbReference>
<organism evidence="1 2">
    <name type="scientific">Xenorhabdus szentirmaii DSM 16338</name>
    <dbReference type="NCBI Taxonomy" id="1427518"/>
    <lineage>
        <taxon>Bacteria</taxon>
        <taxon>Pseudomonadati</taxon>
        <taxon>Pseudomonadota</taxon>
        <taxon>Gammaproteobacteria</taxon>
        <taxon>Enterobacterales</taxon>
        <taxon>Morganellaceae</taxon>
        <taxon>Xenorhabdus</taxon>
    </lineage>
</organism>
<name>W1J3V7_9GAMM</name>
<sequence length="43" mass="4915">MQNENYAKLEICKISAMPNKSDARITARKIDVNTSRHPNKLTL</sequence>
<comment type="caution">
    <text evidence="1">The sequence shown here is derived from an EMBL/GenBank/DDBJ whole genome shotgun (WGS) entry which is preliminary data.</text>
</comment>